<dbReference type="OrthoDB" id="74360at2759"/>
<comment type="similarity">
    <text evidence="1">Belongs to the FAD-binding monooxygenase family.</text>
</comment>
<dbReference type="EMBL" id="NAJQ01000431">
    <property type="protein sequence ID" value="TKA69803.1"/>
    <property type="molecule type" value="Genomic_DNA"/>
</dbReference>
<dbReference type="PANTHER" id="PTHR42877">
    <property type="entry name" value="L-ORNITHINE N(5)-MONOOXYGENASE-RELATED"/>
    <property type="match status" value="1"/>
</dbReference>
<dbReference type="AlphaFoldDB" id="A0A4U0X477"/>
<dbReference type="PANTHER" id="PTHR42877:SF2">
    <property type="entry name" value="FAD_NAD(P)-BINDING DOMAIN-CONTAINING PROTEIN"/>
    <property type="match status" value="1"/>
</dbReference>
<reference evidence="2 3" key="1">
    <citation type="submission" date="2017-03" db="EMBL/GenBank/DDBJ databases">
        <title>Genomes of endolithic fungi from Antarctica.</title>
        <authorList>
            <person name="Coleine C."/>
            <person name="Masonjones S."/>
            <person name="Stajich J.E."/>
        </authorList>
    </citation>
    <scope>NUCLEOTIDE SEQUENCE [LARGE SCALE GENOMIC DNA]</scope>
    <source>
        <strain evidence="2 3">CCFEE 5184</strain>
    </source>
</reference>
<dbReference type="InterPro" id="IPR051209">
    <property type="entry name" value="FAD-bind_Monooxygenase_sf"/>
</dbReference>
<keyword evidence="3" id="KW-1185">Reference proteome</keyword>
<gene>
    <name evidence="2" type="ORF">B0A55_06461</name>
</gene>
<organism evidence="2 3">
    <name type="scientific">Friedmanniomyces simplex</name>
    <dbReference type="NCBI Taxonomy" id="329884"/>
    <lineage>
        <taxon>Eukaryota</taxon>
        <taxon>Fungi</taxon>
        <taxon>Dikarya</taxon>
        <taxon>Ascomycota</taxon>
        <taxon>Pezizomycotina</taxon>
        <taxon>Dothideomycetes</taxon>
        <taxon>Dothideomycetidae</taxon>
        <taxon>Mycosphaerellales</taxon>
        <taxon>Teratosphaeriaceae</taxon>
        <taxon>Friedmanniomyces</taxon>
    </lineage>
</organism>
<dbReference type="Gene3D" id="3.50.50.60">
    <property type="entry name" value="FAD/NAD(P)-binding domain"/>
    <property type="match status" value="1"/>
</dbReference>
<dbReference type="InterPro" id="IPR036188">
    <property type="entry name" value="FAD/NAD-bd_sf"/>
</dbReference>
<dbReference type="SUPFAM" id="SSF51905">
    <property type="entry name" value="FAD/NAD(P)-binding domain"/>
    <property type="match status" value="1"/>
</dbReference>
<dbReference type="Proteomes" id="UP000309340">
    <property type="component" value="Unassembled WGS sequence"/>
</dbReference>
<evidence type="ECO:0000313" key="2">
    <source>
        <dbReference type="EMBL" id="TKA69803.1"/>
    </source>
</evidence>
<evidence type="ECO:0000313" key="3">
    <source>
        <dbReference type="Proteomes" id="UP000309340"/>
    </source>
</evidence>
<proteinExistence type="inferred from homology"/>
<name>A0A4U0X477_9PEZI</name>
<evidence type="ECO:0000256" key="1">
    <source>
        <dbReference type="ARBA" id="ARBA00010139"/>
    </source>
</evidence>
<sequence>MMFSGPNAPVGHGSLMAGLGWCADWMCQWVRKMAEEDIKWIDPRPEVVDEFNAYADEIMQTLVWSGGCQSWYKGHRVDGKVTAVWAGSAIGFREMIERIRPEDFEIRYRSRNRFRFMGNGRTKMYDPKADLAFYLHK</sequence>
<protein>
    <submittedName>
        <fullName evidence="2">Uncharacterized protein</fullName>
    </submittedName>
</protein>
<accession>A0A4U0X477</accession>
<comment type="caution">
    <text evidence="2">The sequence shown here is derived from an EMBL/GenBank/DDBJ whole genome shotgun (WGS) entry which is preliminary data.</text>
</comment>